<accession>A0AAD3DXU5</accession>
<dbReference type="Pfam" id="PF23145">
    <property type="entry name" value="Zf_2nd_IFT121"/>
    <property type="match status" value="1"/>
</dbReference>
<dbReference type="InterPro" id="IPR056170">
    <property type="entry name" value="Znf_IFT121-like"/>
</dbReference>
<evidence type="ECO:0000259" key="9">
    <source>
        <dbReference type="Pfam" id="PF23145"/>
    </source>
</evidence>
<dbReference type="GO" id="GO:0097730">
    <property type="term" value="C:non-motile cilium"/>
    <property type="evidence" value="ECO:0007669"/>
    <property type="project" value="TreeGrafter"/>
</dbReference>
<evidence type="ECO:0000256" key="1">
    <source>
        <dbReference type="ARBA" id="ARBA00004120"/>
    </source>
</evidence>
<keyword evidence="8" id="KW-0966">Cell projection</keyword>
<keyword evidence="4" id="KW-0677">Repeat</keyword>
<dbReference type="GO" id="GO:0061512">
    <property type="term" value="P:protein localization to cilium"/>
    <property type="evidence" value="ECO:0007669"/>
    <property type="project" value="TreeGrafter"/>
</dbReference>
<keyword evidence="7" id="KW-0206">Cytoskeleton</keyword>
<evidence type="ECO:0000313" key="11">
    <source>
        <dbReference type="EMBL" id="GFR48747.1"/>
    </source>
</evidence>
<keyword evidence="6" id="KW-0969">Cilium</keyword>
<keyword evidence="3" id="KW-0853">WD repeat</keyword>
<organism evidence="11 12">
    <name type="scientific">Astrephomene gubernaculifera</name>
    <dbReference type="NCBI Taxonomy" id="47775"/>
    <lineage>
        <taxon>Eukaryota</taxon>
        <taxon>Viridiplantae</taxon>
        <taxon>Chlorophyta</taxon>
        <taxon>core chlorophytes</taxon>
        <taxon>Chlorophyceae</taxon>
        <taxon>CS clade</taxon>
        <taxon>Chlamydomonadales</taxon>
        <taxon>Astrephomenaceae</taxon>
        <taxon>Astrephomene</taxon>
    </lineage>
</organism>
<dbReference type="InterPro" id="IPR057979">
    <property type="entry name" value="TPR_IFT121"/>
</dbReference>
<gene>
    <name evidence="11" type="ORF">Agub_g10705</name>
</gene>
<name>A0AAD3DXU5_9CHLO</name>
<evidence type="ECO:0000256" key="4">
    <source>
        <dbReference type="ARBA" id="ARBA00022737"/>
    </source>
</evidence>
<dbReference type="PANTHER" id="PTHR12764:SF5">
    <property type="entry name" value="LD29485P"/>
    <property type="match status" value="1"/>
</dbReference>
<keyword evidence="2" id="KW-0963">Cytoplasm</keyword>
<keyword evidence="5" id="KW-0970">Cilium biogenesis/degradation</keyword>
<evidence type="ECO:0000313" key="12">
    <source>
        <dbReference type="Proteomes" id="UP001054857"/>
    </source>
</evidence>
<dbReference type="Pfam" id="PF25768">
    <property type="entry name" value="TPR_IFT121"/>
    <property type="match status" value="1"/>
</dbReference>
<dbReference type="GO" id="GO:1905515">
    <property type="term" value="P:non-motile cilium assembly"/>
    <property type="evidence" value="ECO:0007669"/>
    <property type="project" value="TreeGrafter"/>
</dbReference>
<dbReference type="PANTHER" id="PTHR12764">
    <property type="entry name" value="WD REPEAT DOMAIN-RELATED"/>
    <property type="match status" value="1"/>
</dbReference>
<feature type="non-terminal residue" evidence="11">
    <location>
        <position position="227"/>
    </location>
</feature>
<reference evidence="11 12" key="1">
    <citation type="journal article" date="2021" name="Sci. Rep.">
        <title>Genome sequencing of the multicellular alga Astrephomene provides insights into convergent evolution of germ-soma differentiation.</title>
        <authorList>
            <person name="Yamashita S."/>
            <person name="Yamamoto K."/>
            <person name="Matsuzaki R."/>
            <person name="Suzuki S."/>
            <person name="Yamaguchi H."/>
            <person name="Hirooka S."/>
            <person name="Minakuchi Y."/>
            <person name="Miyagishima S."/>
            <person name="Kawachi M."/>
            <person name="Toyoda A."/>
            <person name="Nozaki H."/>
        </authorList>
    </citation>
    <scope>NUCLEOTIDE SEQUENCE [LARGE SCALE GENOMIC DNA]</scope>
    <source>
        <strain evidence="11 12">NIES-4017</strain>
    </source>
</reference>
<keyword evidence="12" id="KW-1185">Reference proteome</keyword>
<dbReference type="GO" id="GO:0035721">
    <property type="term" value="P:intraciliary retrograde transport"/>
    <property type="evidence" value="ECO:0007669"/>
    <property type="project" value="TreeGrafter"/>
</dbReference>
<feature type="domain" description="IFT121-like TPR repeats" evidence="10">
    <location>
        <begin position="19"/>
        <end position="118"/>
    </location>
</feature>
<evidence type="ECO:0000256" key="8">
    <source>
        <dbReference type="ARBA" id="ARBA00023273"/>
    </source>
</evidence>
<dbReference type="GO" id="GO:0030991">
    <property type="term" value="C:intraciliary transport particle A"/>
    <property type="evidence" value="ECO:0007669"/>
    <property type="project" value="TreeGrafter"/>
</dbReference>
<dbReference type="EMBL" id="BMAR01000025">
    <property type="protein sequence ID" value="GFR48747.1"/>
    <property type="molecule type" value="Genomic_DNA"/>
</dbReference>
<dbReference type="Proteomes" id="UP001054857">
    <property type="component" value="Unassembled WGS sequence"/>
</dbReference>
<comment type="subcellular location">
    <subcellularLocation>
        <location evidence="1">Cytoplasm</location>
        <location evidence="1">Cytoskeleton</location>
        <location evidence="1">Cilium basal body</location>
    </subcellularLocation>
</comment>
<protein>
    <submittedName>
        <fullName evidence="11">Uncharacterized protein</fullName>
    </submittedName>
</protein>
<dbReference type="AlphaFoldDB" id="A0AAD3DXU5"/>
<evidence type="ECO:0000256" key="3">
    <source>
        <dbReference type="ARBA" id="ARBA00022574"/>
    </source>
</evidence>
<proteinExistence type="predicted"/>
<dbReference type="InterPro" id="IPR039857">
    <property type="entry name" value="Ift122/121"/>
</dbReference>
<sequence length="227" mass="23997">TLAGLMTLESAAANEVGVDSAWRGAEAYHFWLLAHRQLYGGNVDLAMRTALHLREYEDLLDPVEIYSFLALAAFYNQFFGQCSKAFIKLESMPSIPADKREAFADLAMSIFLKHPPADPRALRETRTKKGGPGGGVGGSALDALLEDLGGGKEQVCVASGRIVRDGNVVRCKTCKHLSITHELHGSSVCPLCHGTLERPAVGGRGVGGGGVGGSSGKAPLPPMYGGY</sequence>
<comment type="caution">
    <text evidence="11">The sequence shown here is derived from an EMBL/GenBank/DDBJ whole genome shotgun (WGS) entry which is preliminary data.</text>
</comment>
<evidence type="ECO:0000259" key="10">
    <source>
        <dbReference type="Pfam" id="PF25768"/>
    </source>
</evidence>
<evidence type="ECO:0000256" key="6">
    <source>
        <dbReference type="ARBA" id="ARBA00023069"/>
    </source>
</evidence>
<evidence type="ECO:0000256" key="2">
    <source>
        <dbReference type="ARBA" id="ARBA00022490"/>
    </source>
</evidence>
<evidence type="ECO:0000256" key="7">
    <source>
        <dbReference type="ARBA" id="ARBA00023212"/>
    </source>
</evidence>
<feature type="domain" description="IFT121-like zinc finger" evidence="9">
    <location>
        <begin position="154"/>
        <end position="196"/>
    </location>
</feature>
<evidence type="ECO:0000256" key="5">
    <source>
        <dbReference type="ARBA" id="ARBA00022794"/>
    </source>
</evidence>